<accession>A0A180H188</accession>
<proteinExistence type="predicted"/>
<gene>
    <name evidence="2" type="ORF">PTTG_25639</name>
</gene>
<reference evidence="2" key="2">
    <citation type="submission" date="2016-05" db="EMBL/GenBank/DDBJ databases">
        <title>Comparative analysis highlights variable genome content of wheat rusts and divergence of the mating loci.</title>
        <authorList>
            <person name="Cuomo C.A."/>
            <person name="Bakkeren G."/>
            <person name="Szabo L."/>
            <person name="Khalil H."/>
            <person name="Joly D."/>
            <person name="Goldberg J."/>
            <person name="Young S."/>
            <person name="Zeng Q."/>
            <person name="Fellers J."/>
        </authorList>
    </citation>
    <scope>NUCLEOTIDE SEQUENCE [LARGE SCALE GENOMIC DNA]</scope>
    <source>
        <strain evidence="2">1-1 BBBD Race 1</strain>
    </source>
</reference>
<organism evidence="2">
    <name type="scientific">Puccinia triticina (isolate 1-1 / race 1 (BBBD))</name>
    <name type="common">Brown leaf rust fungus</name>
    <dbReference type="NCBI Taxonomy" id="630390"/>
    <lineage>
        <taxon>Eukaryota</taxon>
        <taxon>Fungi</taxon>
        <taxon>Dikarya</taxon>
        <taxon>Basidiomycota</taxon>
        <taxon>Pucciniomycotina</taxon>
        <taxon>Pucciniomycetes</taxon>
        <taxon>Pucciniales</taxon>
        <taxon>Pucciniaceae</taxon>
        <taxon>Puccinia</taxon>
    </lineage>
</organism>
<dbReference type="AlphaFoldDB" id="A0A180H188"/>
<keyword evidence="4" id="KW-1185">Reference proteome</keyword>
<evidence type="ECO:0000313" key="3">
    <source>
        <dbReference type="EnsemblFungi" id="PTTG_25639-t43_1-p1"/>
    </source>
</evidence>
<feature type="transmembrane region" description="Helical" evidence="1">
    <location>
        <begin position="52"/>
        <end position="73"/>
    </location>
</feature>
<evidence type="ECO:0000313" key="4">
    <source>
        <dbReference type="Proteomes" id="UP000005240"/>
    </source>
</evidence>
<dbReference type="EMBL" id="ADAS02000007">
    <property type="protein sequence ID" value="OAV98379.1"/>
    <property type="molecule type" value="Genomic_DNA"/>
</dbReference>
<sequence>MADPLRGVHAIASNTTPRLPFRIHPSTHCALFKPPTSITSTKQKYQPPSPTIMMYFAYGLSLSALAVMGQLVLASRDYDPSGTTQQCSIYTLANTTAATCNDNPNVICTKGCRGFVTAEGCRRDDGSDPYQTKPTKSHVCNVGFFQNTAGAKSCQTKKRTYRCTGNSYGSATCSGCIETRIYHAPSQNYPDDWARASHANLPSRNP</sequence>
<reference evidence="3 4" key="3">
    <citation type="journal article" date="2017" name="G3 (Bethesda)">
        <title>Comparative analysis highlights variable genome content of wheat rusts and divergence of the mating loci.</title>
        <authorList>
            <person name="Cuomo C.A."/>
            <person name="Bakkeren G."/>
            <person name="Khalil H.B."/>
            <person name="Panwar V."/>
            <person name="Joly D."/>
            <person name="Linning R."/>
            <person name="Sakthikumar S."/>
            <person name="Song X."/>
            <person name="Adiconis X."/>
            <person name="Fan L."/>
            <person name="Goldberg J.M."/>
            <person name="Levin J.Z."/>
            <person name="Young S."/>
            <person name="Zeng Q."/>
            <person name="Anikster Y."/>
            <person name="Bruce M."/>
            <person name="Wang M."/>
            <person name="Yin C."/>
            <person name="McCallum B."/>
            <person name="Szabo L.J."/>
            <person name="Hulbert S."/>
            <person name="Chen X."/>
            <person name="Fellers J.P."/>
        </authorList>
    </citation>
    <scope>NUCLEOTIDE SEQUENCE</scope>
    <source>
        <strain evidence="4">Isolate 1-1 / race 1 (BBBD)</strain>
        <strain evidence="3">isolate 1-1 / race 1 (BBBD)</strain>
    </source>
</reference>
<keyword evidence="1" id="KW-0472">Membrane</keyword>
<dbReference type="VEuPathDB" id="FungiDB:PTTG_25639"/>
<protein>
    <submittedName>
        <fullName evidence="2 3">Uncharacterized protein</fullName>
    </submittedName>
</protein>
<evidence type="ECO:0000313" key="2">
    <source>
        <dbReference type="EMBL" id="OAV98379.1"/>
    </source>
</evidence>
<dbReference type="EnsemblFungi" id="PTTG_25639-t43_1">
    <property type="protein sequence ID" value="PTTG_25639-t43_1-p1"/>
    <property type="gene ID" value="PTTG_25639"/>
</dbReference>
<dbReference type="Proteomes" id="UP000005240">
    <property type="component" value="Unassembled WGS sequence"/>
</dbReference>
<reference evidence="3" key="4">
    <citation type="submission" date="2025-05" db="UniProtKB">
        <authorList>
            <consortium name="EnsemblFungi"/>
        </authorList>
    </citation>
    <scope>IDENTIFICATION</scope>
    <source>
        <strain evidence="3">isolate 1-1 / race 1 (BBBD)</strain>
    </source>
</reference>
<keyword evidence="1" id="KW-0812">Transmembrane</keyword>
<evidence type="ECO:0000256" key="1">
    <source>
        <dbReference type="SAM" id="Phobius"/>
    </source>
</evidence>
<reference evidence="2" key="1">
    <citation type="submission" date="2009-11" db="EMBL/GenBank/DDBJ databases">
        <authorList>
            <consortium name="The Broad Institute Genome Sequencing Platform"/>
            <person name="Ward D."/>
            <person name="Feldgarden M."/>
            <person name="Earl A."/>
            <person name="Young S.K."/>
            <person name="Zeng Q."/>
            <person name="Koehrsen M."/>
            <person name="Alvarado L."/>
            <person name="Berlin A."/>
            <person name="Bochicchio J."/>
            <person name="Borenstein D."/>
            <person name="Chapman S.B."/>
            <person name="Chen Z."/>
            <person name="Engels R."/>
            <person name="Freedman E."/>
            <person name="Gellesch M."/>
            <person name="Goldberg J."/>
            <person name="Griggs A."/>
            <person name="Gujja S."/>
            <person name="Heilman E."/>
            <person name="Heiman D."/>
            <person name="Hepburn T."/>
            <person name="Howarth C."/>
            <person name="Jen D."/>
            <person name="Larson L."/>
            <person name="Lewis B."/>
            <person name="Mehta T."/>
            <person name="Park D."/>
            <person name="Pearson M."/>
            <person name="Roberts A."/>
            <person name="Saif S."/>
            <person name="Shea T."/>
            <person name="Shenoy N."/>
            <person name="Sisk P."/>
            <person name="Stolte C."/>
            <person name="Sykes S."/>
            <person name="Thomson T."/>
            <person name="Walk T."/>
            <person name="White J."/>
            <person name="Yandava C."/>
            <person name="Izard J."/>
            <person name="Baranova O.V."/>
            <person name="Blanton J.M."/>
            <person name="Tanner A.C."/>
            <person name="Dewhirst F.E."/>
            <person name="Haas B."/>
            <person name="Nusbaum C."/>
            <person name="Birren B."/>
        </authorList>
    </citation>
    <scope>NUCLEOTIDE SEQUENCE [LARGE SCALE GENOMIC DNA]</scope>
    <source>
        <strain evidence="2">1-1 BBBD Race 1</strain>
    </source>
</reference>
<keyword evidence="1" id="KW-1133">Transmembrane helix</keyword>
<name>A0A180H188_PUCT1</name>